<feature type="region of interest" description="Disordered" evidence="1">
    <location>
        <begin position="87"/>
        <end position="117"/>
    </location>
</feature>
<reference evidence="2 3" key="1">
    <citation type="submission" date="2021-06" db="EMBL/GenBank/DDBJ databases">
        <title>Caerostris extrusa draft genome.</title>
        <authorList>
            <person name="Kono N."/>
            <person name="Arakawa K."/>
        </authorList>
    </citation>
    <scope>NUCLEOTIDE SEQUENCE [LARGE SCALE GENOMIC DNA]</scope>
</reference>
<evidence type="ECO:0000256" key="1">
    <source>
        <dbReference type="SAM" id="MobiDB-lite"/>
    </source>
</evidence>
<feature type="compositionally biased region" description="Basic and acidic residues" evidence="1">
    <location>
        <begin position="87"/>
        <end position="101"/>
    </location>
</feature>
<protein>
    <submittedName>
        <fullName evidence="2">Uncharacterized protein</fullName>
    </submittedName>
</protein>
<dbReference type="EMBL" id="BPLR01012548">
    <property type="protein sequence ID" value="GIY54733.1"/>
    <property type="molecule type" value="Genomic_DNA"/>
</dbReference>
<dbReference type="AlphaFoldDB" id="A0AAV4UAE9"/>
<proteinExistence type="predicted"/>
<name>A0AAV4UAE9_CAEEX</name>
<organism evidence="2 3">
    <name type="scientific">Caerostris extrusa</name>
    <name type="common">Bark spider</name>
    <name type="synonym">Caerostris bankana</name>
    <dbReference type="NCBI Taxonomy" id="172846"/>
    <lineage>
        <taxon>Eukaryota</taxon>
        <taxon>Metazoa</taxon>
        <taxon>Ecdysozoa</taxon>
        <taxon>Arthropoda</taxon>
        <taxon>Chelicerata</taxon>
        <taxon>Arachnida</taxon>
        <taxon>Araneae</taxon>
        <taxon>Araneomorphae</taxon>
        <taxon>Entelegynae</taxon>
        <taxon>Araneoidea</taxon>
        <taxon>Araneidae</taxon>
        <taxon>Caerostris</taxon>
    </lineage>
</organism>
<keyword evidence="3" id="KW-1185">Reference proteome</keyword>
<accession>A0AAV4UAE9</accession>
<evidence type="ECO:0000313" key="2">
    <source>
        <dbReference type="EMBL" id="GIY54733.1"/>
    </source>
</evidence>
<gene>
    <name evidence="2" type="ORF">CEXT_9041</name>
</gene>
<feature type="compositionally biased region" description="Gly residues" evidence="1">
    <location>
        <begin position="104"/>
        <end position="113"/>
    </location>
</feature>
<comment type="caution">
    <text evidence="2">The sequence shown here is derived from an EMBL/GenBank/DDBJ whole genome shotgun (WGS) entry which is preliminary data.</text>
</comment>
<sequence length="192" mass="22225">MILFLRKFIPIPDFCSSLSLSYSRIAAERIQLYLYSGVTKYLGGSNSYVHLYITEKKSGFYEIHECDSTHPSRLRWRQVHRCRRHQAGDSRVDEERAERRRGGSGRGESAGGRGQRRRREAVFLGVPEHHLQGSLNFWGKLTVTLLDIPHSHLNRRFGFGFDSPLNRSEKTLQNSHILSLKICFFIKTQFKG</sequence>
<dbReference type="Proteomes" id="UP001054945">
    <property type="component" value="Unassembled WGS sequence"/>
</dbReference>
<evidence type="ECO:0000313" key="3">
    <source>
        <dbReference type="Proteomes" id="UP001054945"/>
    </source>
</evidence>